<dbReference type="Pfam" id="PF12705">
    <property type="entry name" value="PDDEXK_1"/>
    <property type="match status" value="1"/>
</dbReference>
<dbReference type="AlphaFoldDB" id="A0A0F9PK68"/>
<reference evidence="2" key="1">
    <citation type="journal article" date="2015" name="Nature">
        <title>Complex archaea that bridge the gap between prokaryotes and eukaryotes.</title>
        <authorList>
            <person name="Spang A."/>
            <person name="Saw J.H."/>
            <person name="Jorgensen S.L."/>
            <person name="Zaremba-Niedzwiedzka K."/>
            <person name="Martijn J."/>
            <person name="Lind A.E."/>
            <person name="van Eijk R."/>
            <person name="Schleper C."/>
            <person name="Guy L."/>
            <person name="Ettema T.J."/>
        </authorList>
    </citation>
    <scope>NUCLEOTIDE SEQUENCE</scope>
</reference>
<gene>
    <name evidence="2" type="ORF">LCGC14_0815990</name>
</gene>
<evidence type="ECO:0000259" key="1">
    <source>
        <dbReference type="Pfam" id="PF12705"/>
    </source>
</evidence>
<name>A0A0F9PK68_9ZZZZ</name>
<accession>A0A0F9PK68</accession>
<dbReference type="InterPro" id="IPR038726">
    <property type="entry name" value="PDDEXK_AddAB-type"/>
</dbReference>
<sequence>MTLKKKEISEEMQSYSIVGDLISYLRCPLAYRKISIGNLTPSRPSQLWFGNFIHGVMEQLFYIYHVGVSIPPPLKPVCLLEKKVDQTVISIEDIDYFNFIDDVKECDKSCSERKCLYRICYEVAARLASNRIFARSKVMVNSAIFRINLLLNEIGTQLIPLIKAAEIPLKGIRRYEGQPFNYEKFKNLIGGSRKAFYEIRGIIDVISQFDIEEFLNAIKSEDSSKQPRNIILKNIGQHFYPDLFEIDDESINLMETVIINLARDFPAGFEIILDYKGQIRPEVSEESDWYKHEWQIRTYKWLREQQMQQMPVVAGILIYINEFLPSKQDIQKIARLSETKETDLVLTDEQIELLKKHAFNPQAYLKNIPMDYRHNRAIRFIDLRNKSKTKESIEKYDRTVLEIQLCSSIEKQNGNLEIWENKGNPEMCGSCDFRYVCRKEGSVTPKPEAP</sequence>
<protein>
    <recommendedName>
        <fullName evidence="1">PD-(D/E)XK endonuclease-like domain-containing protein</fullName>
    </recommendedName>
</protein>
<feature type="domain" description="PD-(D/E)XK endonuclease-like" evidence="1">
    <location>
        <begin position="271"/>
        <end position="438"/>
    </location>
</feature>
<comment type="caution">
    <text evidence="2">The sequence shown here is derived from an EMBL/GenBank/DDBJ whole genome shotgun (WGS) entry which is preliminary data.</text>
</comment>
<proteinExistence type="predicted"/>
<organism evidence="2">
    <name type="scientific">marine sediment metagenome</name>
    <dbReference type="NCBI Taxonomy" id="412755"/>
    <lineage>
        <taxon>unclassified sequences</taxon>
        <taxon>metagenomes</taxon>
        <taxon>ecological metagenomes</taxon>
    </lineage>
</organism>
<evidence type="ECO:0000313" key="2">
    <source>
        <dbReference type="EMBL" id="KKN32225.1"/>
    </source>
</evidence>
<dbReference type="EMBL" id="LAZR01002266">
    <property type="protein sequence ID" value="KKN32225.1"/>
    <property type="molecule type" value="Genomic_DNA"/>
</dbReference>